<evidence type="ECO:0000256" key="1">
    <source>
        <dbReference type="ARBA" id="ARBA00004123"/>
    </source>
</evidence>
<dbReference type="EMBL" id="CAXHTB010000026">
    <property type="protein sequence ID" value="CAL0335263.1"/>
    <property type="molecule type" value="Genomic_DNA"/>
</dbReference>
<reference evidence="7 8" key="1">
    <citation type="submission" date="2024-03" db="EMBL/GenBank/DDBJ databases">
        <authorList>
            <person name="Martinez-Hernandez J."/>
        </authorList>
    </citation>
    <scope>NUCLEOTIDE SEQUENCE [LARGE SCALE GENOMIC DNA]</scope>
</reference>
<keyword evidence="5" id="KW-0175">Coiled coil</keyword>
<dbReference type="GO" id="GO:0046983">
    <property type="term" value="F:protein dimerization activity"/>
    <property type="evidence" value="ECO:0007669"/>
    <property type="project" value="InterPro"/>
</dbReference>
<dbReference type="Pfam" id="PF00010">
    <property type="entry name" value="HLH"/>
    <property type="match status" value="1"/>
</dbReference>
<evidence type="ECO:0000256" key="4">
    <source>
        <dbReference type="ARBA" id="ARBA00023242"/>
    </source>
</evidence>
<evidence type="ECO:0000256" key="2">
    <source>
        <dbReference type="ARBA" id="ARBA00023015"/>
    </source>
</evidence>
<dbReference type="AlphaFoldDB" id="A0AAV1YQA8"/>
<dbReference type="Gene3D" id="4.10.280.10">
    <property type="entry name" value="Helix-loop-helix DNA-binding domain"/>
    <property type="match status" value="1"/>
</dbReference>
<organism evidence="7 8">
    <name type="scientific">Lupinus luteus</name>
    <name type="common">European yellow lupine</name>
    <dbReference type="NCBI Taxonomy" id="3873"/>
    <lineage>
        <taxon>Eukaryota</taxon>
        <taxon>Viridiplantae</taxon>
        <taxon>Streptophyta</taxon>
        <taxon>Embryophyta</taxon>
        <taxon>Tracheophyta</taxon>
        <taxon>Spermatophyta</taxon>
        <taxon>Magnoliopsida</taxon>
        <taxon>eudicotyledons</taxon>
        <taxon>Gunneridae</taxon>
        <taxon>Pentapetalae</taxon>
        <taxon>rosids</taxon>
        <taxon>fabids</taxon>
        <taxon>Fabales</taxon>
        <taxon>Fabaceae</taxon>
        <taxon>Papilionoideae</taxon>
        <taxon>50 kb inversion clade</taxon>
        <taxon>genistoids sensu lato</taxon>
        <taxon>core genistoids</taxon>
        <taxon>Genisteae</taxon>
        <taxon>Lupinus</taxon>
    </lineage>
</organism>
<proteinExistence type="predicted"/>
<dbReference type="Pfam" id="PF22754">
    <property type="entry name" value="bHLH-TF_ACT-like_plant"/>
    <property type="match status" value="1"/>
</dbReference>
<dbReference type="GO" id="GO:0005634">
    <property type="term" value="C:nucleus"/>
    <property type="evidence" value="ECO:0007669"/>
    <property type="project" value="UniProtKB-SubCell"/>
</dbReference>
<keyword evidence="4" id="KW-0539">Nucleus</keyword>
<name>A0AAV1YQA8_LUPLU</name>
<dbReference type="Proteomes" id="UP001497480">
    <property type="component" value="Unassembled WGS sequence"/>
</dbReference>
<dbReference type="PROSITE" id="PS50888">
    <property type="entry name" value="BHLH"/>
    <property type="match status" value="1"/>
</dbReference>
<keyword evidence="2" id="KW-0805">Transcription regulation</keyword>
<dbReference type="SUPFAM" id="SSF47459">
    <property type="entry name" value="HLH, helix-loop-helix DNA-binding domain"/>
    <property type="match status" value="1"/>
</dbReference>
<keyword evidence="3" id="KW-0804">Transcription</keyword>
<dbReference type="SMART" id="SM00353">
    <property type="entry name" value="HLH"/>
    <property type="match status" value="1"/>
</dbReference>
<evidence type="ECO:0000259" key="6">
    <source>
        <dbReference type="PROSITE" id="PS50888"/>
    </source>
</evidence>
<sequence length="216" mass="24567">MEESGENWPSYSELGMGDYVNGSSFGDEEVENGSFDETIDPMMLDETKKKRREIELNERLLALSATIPGLKKKKMDNTSILDKASNYVKELQERVRKLEQQVGSQSCKNNETSSSIEVNSDYYGEPNDDNNNHLPEVRVRVLHKEVLIIIHCEKQKSIMLQILSHLENLHLSMVNNSVLPFGKSALDITIIAQMGDEYNMTTDELVKSLRLLIMTL</sequence>
<protein>
    <recommendedName>
        <fullName evidence="6">BHLH domain-containing protein</fullName>
    </recommendedName>
</protein>
<dbReference type="InterPro" id="IPR011598">
    <property type="entry name" value="bHLH_dom"/>
</dbReference>
<comment type="caution">
    <text evidence="7">The sequence shown here is derived from an EMBL/GenBank/DDBJ whole genome shotgun (WGS) entry which is preliminary data.</text>
</comment>
<evidence type="ECO:0000256" key="5">
    <source>
        <dbReference type="SAM" id="Coils"/>
    </source>
</evidence>
<keyword evidence="8" id="KW-1185">Reference proteome</keyword>
<accession>A0AAV1YQA8</accession>
<dbReference type="InterPro" id="IPR054502">
    <property type="entry name" value="bHLH-TF_ACT-like_plant"/>
</dbReference>
<comment type="subcellular location">
    <subcellularLocation>
        <location evidence="1">Nucleus</location>
    </subcellularLocation>
</comment>
<dbReference type="PANTHER" id="PTHR45959:SF8">
    <property type="entry name" value="PROTEIN, PUTATIVE-RELATED"/>
    <property type="match status" value="1"/>
</dbReference>
<dbReference type="InterPro" id="IPR036638">
    <property type="entry name" value="HLH_DNA-bd_sf"/>
</dbReference>
<feature type="domain" description="BHLH" evidence="6">
    <location>
        <begin position="40"/>
        <end position="91"/>
    </location>
</feature>
<evidence type="ECO:0000313" key="7">
    <source>
        <dbReference type="EMBL" id="CAL0335263.1"/>
    </source>
</evidence>
<dbReference type="GO" id="GO:0080090">
    <property type="term" value="P:regulation of primary metabolic process"/>
    <property type="evidence" value="ECO:0007669"/>
    <property type="project" value="UniProtKB-ARBA"/>
</dbReference>
<dbReference type="PANTHER" id="PTHR45959">
    <property type="entry name" value="BHLH TRANSCRIPTION FACTOR"/>
    <property type="match status" value="1"/>
</dbReference>
<evidence type="ECO:0000256" key="3">
    <source>
        <dbReference type="ARBA" id="ARBA00023163"/>
    </source>
</evidence>
<feature type="coiled-coil region" evidence="5">
    <location>
        <begin position="81"/>
        <end position="108"/>
    </location>
</feature>
<dbReference type="InterPro" id="IPR052610">
    <property type="entry name" value="bHLH_transcription_regulator"/>
</dbReference>
<gene>
    <name evidence="7" type="ORF">LLUT_LOCUS36323</name>
</gene>
<evidence type="ECO:0000313" key="8">
    <source>
        <dbReference type="Proteomes" id="UP001497480"/>
    </source>
</evidence>